<dbReference type="EMBL" id="CP006775">
    <property type="protein sequence ID" value="AHD03609.1"/>
    <property type="molecule type" value="Genomic_DNA"/>
</dbReference>
<reference evidence="1 2" key="1">
    <citation type="submission" date="2013-09" db="EMBL/GenBank/DDBJ databases">
        <authorList>
            <consortium name="DOE Joint Genome Institute"/>
            <person name="Klenk H.-P."/>
            <person name="Huntemann M."/>
            <person name="Han J."/>
            <person name="Chen A."/>
            <person name="Kyrpides N."/>
            <person name="Mavromatis K."/>
            <person name="Markowitz V."/>
            <person name="Palaniappan K."/>
            <person name="Ivanova N."/>
            <person name="Schaumberg A."/>
            <person name="Pati A."/>
            <person name="Liolios K."/>
            <person name="Nordberg H.P."/>
            <person name="Cantor M.N."/>
            <person name="Hua S.X."/>
            <person name="Woyke T."/>
        </authorList>
    </citation>
    <scope>NUCLEOTIDE SEQUENCE [LARGE SCALE GENOMIC DNA]</scope>
    <source>
        <strain evidence="1 2">DSM 14336</strain>
        <plasmid evidence="2">2</plasmid>
    </source>
</reference>
<dbReference type="AlphaFoldDB" id="V9W0S8"/>
<dbReference type="HOGENOM" id="CLU_3356883_0_0_5"/>
<sequence length="36" mass="3818">MLSISAGPAGIGAMWILMRELVIPKAVEITFECVLG</sequence>
<dbReference type="KEGG" id="lmd:METH_22535"/>
<evidence type="ECO:0000313" key="2">
    <source>
        <dbReference type="Proteomes" id="UP000018780"/>
    </source>
</evidence>
<evidence type="ECO:0000313" key="1">
    <source>
        <dbReference type="EMBL" id="AHD03609.1"/>
    </source>
</evidence>
<accession>V9W0S8</accession>
<gene>
    <name evidence="1" type="ORF">METH_22535</name>
</gene>
<proteinExistence type="predicted"/>
<name>V9W0S8_9RHOB</name>
<geneLocation type="plasmid" evidence="2">
    <name>2</name>
</geneLocation>
<organism evidence="1 2">
    <name type="scientific">Leisingera methylohalidivorans DSM 14336</name>
    <dbReference type="NCBI Taxonomy" id="999552"/>
    <lineage>
        <taxon>Bacteria</taxon>
        <taxon>Pseudomonadati</taxon>
        <taxon>Pseudomonadota</taxon>
        <taxon>Alphaproteobacteria</taxon>
        <taxon>Rhodobacterales</taxon>
        <taxon>Roseobacteraceae</taxon>
        <taxon>Leisingera</taxon>
    </lineage>
</organism>
<dbReference type="Proteomes" id="UP000018780">
    <property type="component" value="Plasmid unnamed2"/>
</dbReference>
<keyword evidence="2" id="KW-1185">Reference proteome</keyword>
<keyword evidence="1" id="KW-0614">Plasmid</keyword>
<protein>
    <submittedName>
        <fullName evidence="1">Uncharacterized protein</fullName>
    </submittedName>
</protein>